<name>A0A0F9ZKV7_9BACT</name>
<dbReference type="GO" id="GO:0061504">
    <property type="term" value="P:cyclic threonylcarbamoyladenosine biosynthetic process"/>
    <property type="evidence" value="ECO:0007669"/>
    <property type="project" value="TreeGrafter"/>
</dbReference>
<dbReference type="PANTHER" id="PTHR43267">
    <property type="entry name" value="TRNA THREONYLCARBAMOYLADENOSINE DEHYDRATASE"/>
    <property type="match status" value="1"/>
</dbReference>
<dbReference type="Proteomes" id="UP000034302">
    <property type="component" value="Unassembled WGS sequence"/>
</dbReference>
<dbReference type="Gene3D" id="3.40.50.720">
    <property type="entry name" value="NAD(P)-binding Rossmann-like Domain"/>
    <property type="match status" value="1"/>
</dbReference>
<dbReference type="EMBL" id="LBOV01000001">
    <property type="protein sequence ID" value="KKP44714.1"/>
    <property type="molecule type" value="Genomic_DNA"/>
</dbReference>
<dbReference type="InterPro" id="IPR045886">
    <property type="entry name" value="ThiF/MoeB/HesA"/>
</dbReference>
<gene>
    <name evidence="2" type="ORF">UR34_C0001G0060</name>
</gene>
<reference evidence="2 3" key="1">
    <citation type="journal article" date="2015" name="Nature">
        <title>rRNA introns, odd ribosomes, and small enigmatic genomes across a large radiation of phyla.</title>
        <authorList>
            <person name="Brown C.T."/>
            <person name="Hug L.A."/>
            <person name="Thomas B.C."/>
            <person name="Sharon I."/>
            <person name="Castelle C.J."/>
            <person name="Singh A."/>
            <person name="Wilkins M.J."/>
            <person name="Williams K.H."/>
            <person name="Banfield J.F."/>
        </authorList>
    </citation>
    <scope>NUCLEOTIDE SEQUENCE [LARGE SCALE GENOMIC DNA]</scope>
</reference>
<dbReference type="InterPro" id="IPR035985">
    <property type="entry name" value="Ubiquitin-activating_enz"/>
</dbReference>
<sequence length="335" mass="37363">MDQKEINVEAESKIGESSSGISMTRDEFYRELTISSSKFITAEIQEKFRNTEILIAGVGSVGNPIAMTAVRAGAERVTVMDPDVVEANNLSRQQYTVSQIGKSKADMTVENMKQINPYIADSIHSEAKGMTIENAREYVEKSDIVVDAVDIRALDVIYELHKCAAELRKPVLVGYDLAGTAMVAVYRYDKENIKPLRGELDDEKILEFNKVKLAFNSGILSESEFLDYIYDAFTGPIDPLRVPVEQLEEIIKRTSEDTRTYQIGTTSAVLASLTVEAMRRIVSNEGIKDVILVDIPGLVRRSNPNVISKIPLLLRTLAKVKERGENVRESLNKII</sequence>
<organism evidence="2 3">
    <name type="scientific">candidate division WS6 bacterium GW2011_GWC1_33_20</name>
    <dbReference type="NCBI Taxonomy" id="1619089"/>
    <lineage>
        <taxon>Bacteria</taxon>
        <taxon>Candidatus Dojkabacteria</taxon>
    </lineage>
</organism>
<evidence type="ECO:0000259" key="1">
    <source>
        <dbReference type="Pfam" id="PF00899"/>
    </source>
</evidence>
<evidence type="ECO:0000313" key="3">
    <source>
        <dbReference type="Proteomes" id="UP000034302"/>
    </source>
</evidence>
<dbReference type="PANTHER" id="PTHR43267:SF3">
    <property type="entry name" value="THIF PROTEIN"/>
    <property type="match status" value="1"/>
</dbReference>
<dbReference type="GO" id="GO:0061503">
    <property type="term" value="F:tRNA threonylcarbamoyladenosine dehydratase"/>
    <property type="evidence" value="ECO:0007669"/>
    <property type="project" value="TreeGrafter"/>
</dbReference>
<feature type="domain" description="THIF-type NAD/FAD binding fold" evidence="1">
    <location>
        <begin position="39"/>
        <end position="285"/>
    </location>
</feature>
<protein>
    <recommendedName>
        <fullName evidence="1">THIF-type NAD/FAD binding fold domain-containing protein</fullName>
    </recommendedName>
</protein>
<dbReference type="InterPro" id="IPR000594">
    <property type="entry name" value="ThiF_NAD_FAD-bd"/>
</dbReference>
<dbReference type="GO" id="GO:0008641">
    <property type="term" value="F:ubiquitin-like modifier activating enzyme activity"/>
    <property type="evidence" value="ECO:0007669"/>
    <property type="project" value="InterPro"/>
</dbReference>
<dbReference type="SUPFAM" id="SSF69572">
    <property type="entry name" value="Activating enzymes of the ubiquitin-like proteins"/>
    <property type="match status" value="1"/>
</dbReference>
<evidence type="ECO:0000313" key="2">
    <source>
        <dbReference type="EMBL" id="KKP44714.1"/>
    </source>
</evidence>
<comment type="caution">
    <text evidence="2">The sequence shown here is derived from an EMBL/GenBank/DDBJ whole genome shotgun (WGS) entry which is preliminary data.</text>
</comment>
<dbReference type="AlphaFoldDB" id="A0A0F9ZKV7"/>
<dbReference type="Pfam" id="PF00899">
    <property type="entry name" value="ThiF"/>
    <property type="match status" value="1"/>
</dbReference>
<accession>A0A0F9ZKV7</accession>
<proteinExistence type="predicted"/>